<keyword evidence="5" id="KW-1185">Reference proteome</keyword>
<dbReference type="PANTHER" id="PTHR30273">
    <property type="entry name" value="PERIPLASMIC SIGNAL SENSOR AND SIGMA FACTOR ACTIVATOR FECR-RELATED"/>
    <property type="match status" value="1"/>
</dbReference>
<dbReference type="PANTHER" id="PTHR30273:SF2">
    <property type="entry name" value="PROTEIN FECR"/>
    <property type="match status" value="1"/>
</dbReference>
<dbReference type="OrthoDB" id="923517at2"/>
<feature type="transmembrane region" description="Helical" evidence="1">
    <location>
        <begin position="98"/>
        <end position="117"/>
    </location>
</feature>
<dbReference type="AlphaFoldDB" id="A0A365Y5V0"/>
<organism evidence="4 5">
    <name type="scientific">Chitinophaga flava</name>
    <dbReference type="NCBI Taxonomy" id="2259036"/>
    <lineage>
        <taxon>Bacteria</taxon>
        <taxon>Pseudomonadati</taxon>
        <taxon>Bacteroidota</taxon>
        <taxon>Chitinophagia</taxon>
        <taxon>Chitinophagales</taxon>
        <taxon>Chitinophagaceae</taxon>
        <taxon>Chitinophaga</taxon>
    </lineage>
</organism>
<sequence length="339" mass="38828">MKQRYYLFKKDDFLEDIFFREWVRYATPEATAFWMAYRDSKPDNLHELEQAVEALQAIYCLKRIRPAADDKAAVWAQIQSRLGETPVVPLKGNTRKRWMVAAVLLPLLIAVTVWYQLLPPKMNRVESGYAQQVRVTLPDSSVVILNAHSALSYHPWKDGKREVWIEGEALFDVRPVTTATAQHFTVHAGAVRVEVLGTIFNVKHRREKTEVFLQQGKVKVSAQDHHQVLLLQPDEKASYNKTNGQLKKNTADAGTTLAWRENKMKLKQTSVSEIIHNLQDTYGFIIMLQDTSIAHRTIEGTLSLNNINNVLFELSAILNVKIEKNNDTLFLKNNGQRGY</sequence>
<dbReference type="EMBL" id="QFFJ01000001">
    <property type="protein sequence ID" value="RBL93962.1"/>
    <property type="molecule type" value="Genomic_DNA"/>
</dbReference>
<dbReference type="InterPro" id="IPR032508">
    <property type="entry name" value="FecR_C"/>
</dbReference>
<dbReference type="InterPro" id="IPR006860">
    <property type="entry name" value="FecR"/>
</dbReference>
<comment type="caution">
    <text evidence="4">The sequence shown here is derived from an EMBL/GenBank/DDBJ whole genome shotgun (WGS) entry which is preliminary data.</text>
</comment>
<accession>A0A365Y5V0</accession>
<evidence type="ECO:0000259" key="2">
    <source>
        <dbReference type="Pfam" id="PF04773"/>
    </source>
</evidence>
<dbReference type="GO" id="GO:0016989">
    <property type="term" value="F:sigma factor antagonist activity"/>
    <property type="evidence" value="ECO:0007669"/>
    <property type="project" value="TreeGrafter"/>
</dbReference>
<reference evidence="4 5" key="1">
    <citation type="submission" date="2018-05" db="EMBL/GenBank/DDBJ databases">
        <title>Chitinophaga sp. K3CV102501T nov., isolated from isolated from a monsoon evergreen broad-leaved forest soil.</title>
        <authorList>
            <person name="Lv Y."/>
        </authorList>
    </citation>
    <scope>NUCLEOTIDE SEQUENCE [LARGE SCALE GENOMIC DNA]</scope>
    <source>
        <strain evidence="4 5">GDMCC 1.1325</strain>
    </source>
</reference>
<dbReference type="Pfam" id="PF04773">
    <property type="entry name" value="FecR"/>
    <property type="match status" value="1"/>
</dbReference>
<dbReference type="RefSeq" id="WP_113616585.1">
    <property type="nucleotide sequence ID" value="NZ_QFFJ01000001.1"/>
</dbReference>
<evidence type="ECO:0000259" key="3">
    <source>
        <dbReference type="Pfam" id="PF16344"/>
    </source>
</evidence>
<dbReference type="Gene3D" id="2.60.120.1440">
    <property type="match status" value="1"/>
</dbReference>
<dbReference type="Gene3D" id="3.55.50.30">
    <property type="match status" value="1"/>
</dbReference>
<dbReference type="Pfam" id="PF16344">
    <property type="entry name" value="FecR_C"/>
    <property type="match status" value="1"/>
</dbReference>
<proteinExistence type="predicted"/>
<keyword evidence="1" id="KW-0812">Transmembrane</keyword>
<evidence type="ECO:0000256" key="1">
    <source>
        <dbReference type="SAM" id="Phobius"/>
    </source>
</evidence>
<feature type="domain" description="Protein FecR C-terminal" evidence="3">
    <location>
        <begin position="264"/>
        <end position="329"/>
    </location>
</feature>
<dbReference type="InterPro" id="IPR012373">
    <property type="entry name" value="Ferrdict_sens_TM"/>
</dbReference>
<name>A0A365Y5V0_9BACT</name>
<protein>
    <submittedName>
        <fullName evidence="4">Uncharacterized protein</fullName>
    </submittedName>
</protein>
<keyword evidence="1" id="KW-1133">Transmembrane helix</keyword>
<keyword evidence="1" id="KW-0472">Membrane</keyword>
<dbReference type="PIRSF" id="PIRSF018266">
    <property type="entry name" value="FecR"/>
    <property type="match status" value="1"/>
</dbReference>
<feature type="domain" description="FecR protein" evidence="2">
    <location>
        <begin position="124"/>
        <end position="219"/>
    </location>
</feature>
<gene>
    <name evidence="4" type="ORF">DF182_15875</name>
</gene>
<evidence type="ECO:0000313" key="4">
    <source>
        <dbReference type="EMBL" id="RBL93962.1"/>
    </source>
</evidence>
<dbReference type="Proteomes" id="UP000253410">
    <property type="component" value="Unassembled WGS sequence"/>
</dbReference>
<evidence type="ECO:0000313" key="5">
    <source>
        <dbReference type="Proteomes" id="UP000253410"/>
    </source>
</evidence>